<evidence type="ECO:0000313" key="4">
    <source>
        <dbReference type="EMBL" id="WAR00663.1"/>
    </source>
</evidence>
<evidence type="ECO:0000256" key="1">
    <source>
        <dbReference type="SAM" id="Coils"/>
    </source>
</evidence>
<proteinExistence type="predicted"/>
<feature type="compositionally biased region" description="Basic and acidic residues" evidence="2">
    <location>
        <begin position="335"/>
        <end position="346"/>
    </location>
</feature>
<feature type="region of interest" description="Disordered" evidence="2">
    <location>
        <begin position="321"/>
        <end position="412"/>
    </location>
</feature>
<dbReference type="Proteomes" id="UP001164746">
    <property type="component" value="Chromosome 3"/>
</dbReference>
<feature type="compositionally biased region" description="Polar residues" evidence="2">
    <location>
        <begin position="382"/>
        <end position="396"/>
    </location>
</feature>
<protein>
    <recommendedName>
        <fullName evidence="3">Mitochondria-eating protein C-terminal domain-containing protein</fullName>
    </recommendedName>
</protein>
<feature type="region of interest" description="Disordered" evidence="2">
    <location>
        <begin position="1"/>
        <end position="38"/>
    </location>
</feature>
<keyword evidence="1" id="KW-0175">Coiled coil</keyword>
<dbReference type="EMBL" id="CP111014">
    <property type="protein sequence ID" value="WAR00663.1"/>
    <property type="molecule type" value="Genomic_DNA"/>
</dbReference>
<keyword evidence="5" id="KW-1185">Reference proteome</keyword>
<dbReference type="InterPro" id="IPR031981">
    <property type="entry name" value="MIEAP_C"/>
</dbReference>
<evidence type="ECO:0000313" key="5">
    <source>
        <dbReference type="Proteomes" id="UP001164746"/>
    </source>
</evidence>
<feature type="domain" description="Mitochondria-eating protein C-terminal" evidence="3">
    <location>
        <begin position="173"/>
        <end position="322"/>
    </location>
</feature>
<gene>
    <name evidence="4" type="ORF">MAR_025035</name>
</gene>
<reference evidence="4" key="1">
    <citation type="submission" date="2022-11" db="EMBL/GenBank/DDBJ databases">
        <title>Centuries of genome instability and evolution in soft-shell clam transmissible cancer (bioRxiv).</title>
        <authorList>
            <person name="Hart S.F.M."/>
            <person name="Yonemitsu M.A."/>
            <person name="Giersch R.M."/>
            <person name="Beal B.F."/>
            <person name="Arriagada G."/>
            <person name="Davis B.W."/>
            <person name="Ostrander E.A."/>
            <person name="Goff S.P."/>
            <person name="Metzger M.J."/>
        </authorList>
    </citation>
    <scope>NUCLEOTIDE SEQUENCE</scope>
    <source>
        <strain evidence="4">MELC-2E11</strain>
        <tissue evidence="4">Siphon/mantle</tissue>
    </source>
</reference>
<accession>A0ABY7DSI0</accession>
<dbReference type="Pfam" id="PF16026">
    <property type="entry name" value="MIEAP"/>
    <property type="match status" value="1"/>
</dbReference>
<name>A0ABY7DSI0_MYAAR</name>
<evidence type="ECO:0000256" key="2">
    <source>
        <dbReference type="SAM" id="MobiDB-lite"/>
    </source>
</evidence>
<sequence length="539" mass="61622">MAWDQRNHQHNRCGDGYIFPNKNQPDRGKASPSGVEMQMEVDTGTRRDESLPKMNQLLTALSSVEFLVKPAKQELELLNTKLLNNGCDQDLKLREKETKAELEKLRQENETMIKERNQLEEMIRKHKENIKPLQEKYKDKITELIRADEVNENLRVNLDSTKKDLDQVTQECSSIKQMLSKEKDDLRVRLRKAEAELSDTKSRFFLHDVKQFCEDLYETQMQEICKVIHLSEKTVYCKNRSTIHGTPIAQVRPFIDECITICWLMSVQDPPVVLGKDPPPNSLFDTNFFKHYTMTGTEIDYVVWPSLYLHEGGPLLGKGVVQAKASQARQRSRGSSKETSDRDHQEAQINNDGKQQHGKRDQLAQAGAYGESRSDPRVGKEGSQTYSRNVSKNGAQSVPRERDQDTSSTCDKFTADKDAIRNDTALTTEWLMRNTKSGASTIGAGTGGTNYSQQRMNLAQTTRLPGGSQQMTGVNRCGQQRAAWPEYSPNADDLRWFDICYMNPDYNKSEDIIKIKGLPWYQAFLRYKEIRNNGSFSDV</sequence>
<feature type="coiled-coil region" evidence="1">
    <location>
        <begin position="88"/>
        <end position="203"/>
    </location>
</feature>
<organism evidence="4 5">
    <name type="scientific">Mya arenaria</name>
    <name type="common">Soft-shell clam</name>
    <dbReference type="NCBI Taxonomy" id="6604"/>
    <lineage>
        <taxon>Eukaryota</taxon>
        <taxon>Metazoa</taxon>
        <taxon>Spiralia</taxon>
        <taxon>Lophotrochozoa</taxon>
        <taxon>Mollusca</taxon>
        <taxon>Bivalvia</taxon>
        <taxon>Autobranchia</taxon>
        <taxon>Heteroconchia</taxon>
        <taxon>Euheterodonta</taxon>
        <taxon>Imparidentia</taxon>
        <taxon>Neoheterodontei</taxon>
        <taxon>Myida</taxon>
        <taxon>Myoidea</taxon>
        <taxon>Myidae</taxon>
        <taxon>Mya</taxon>
    </lineage>
</organism>
<evidence type="ECO:0000259" key="3">
    <source>
        <dbReference type="Pfam" id="PF16026"/>
    </source>
</evidence>